<keyword evidence="1 2" id="KW-0378">Hydrolase</keyword>
<dbReference type="GO" id="GO:0016874">
    <property type="term" value="F:ligase activity"/>
    <property type="evidence" value="ECO:0007669"/>
    <property type="project" value="UniProtKB-KW"/>
</dbReference>
<organism evidence="3 4">
    <name type="scientific">Paenibacillus residui</name>
    <dbReference type="NCBI Taxonomy" id="629724"/>
    <lineage>
        <taxon>Bacteria</taxon>
        <taxon>Bacillati</taxon>
        <taxon>Bacillota</taxon>
        <taxon>Bacilli</taxon>
        <taxon>Bacillales</taxon>
        <taxon>Paenibacillaceae</taxon>
        <taxon>Paenibacillus</taxon>
    </lineage>
</organism>
<accession>A0ABW3DIJ2</accession>
<comment type="similarity">
    <text evidence="2">Belongs to the 2H phosphoesterase superfamily. YjcG family.</text>
</comment>
<dbReference type="NCBIfam" id="NF010223">
    <property type="entry name" value="PRK13679.1"/>
    <property type="match status" value="1"/>
</dbReference>
<proteinExistence type="inferred from homology"/>
<dbReference type="InterPro" id="IPR022932">
    <property type="entry name" value="YjcG"/>
</dbReference>
<keyword evidence="3" id="KW-0436">Ligase</keyword>
<dbReference type="Proteomes" id="UP001597120">
    <property type="component" value="Unassembled WGS sequence"/>
</dbReference>
<comment type="caution">
    <text evidence="3">The sequence shown here is derived from an EMBL/GenBank/DDBJ whole genome shotgun (WGS) entry which is preliminary data.</text>
</comment>
<dbReference type="RefSeq" id="WP_144935908.1">
    <property type="nucleotide sequence ID" value="NZ_JBHTIU010000095.1"/>
</dbReference>
<dbReference type="Gene3D" id="3.90.1140.10">
    <property type="entry name" value="Cyclic phosphodiesterase"/>
    <property type="match status" value="1"/>
</dbReference>
<dbReference type="PANTHER" id="PTHR40037:SF1">
    <property type="entry name" value="PHOSPHOESTERASE SAOUHSC_00951-RELATED"/>
    <property type="match status" value="1"/>
</dbReference>
<dbReference type="PANTHER" id="PTHR40037">
    <property type="entry name" value="PHOSPHOESTERASE YJCG-RELATED"/>
    <property type="match status" value="1"/>
</dbReference>
<dbReference type="InterPro" id="IPR050580">
    <property type="entry name" value="2H_phosphoesterase_YjcG-like"/>
</dbReference>
<dbReference type="InterPro" id="IPR009097">
    <property type="entry name" value="Cyclic_Pdiesterase"/>
</dbReference>
<protein>
    <recommendedName>
        <fullName evidence="2">Putative phosphoesterase ACFQ03_22850</fullName>
        <ecNumber evidence="2">3.1.-.-</ecNumber>
    </recommendedName>
</protein>
<gene>
    <name evidence="3" type="ORF">ACFQ03_22850</name>
</gene>
<evidence type="ECO:0000313" key="4">
    <source>
        <dbReference type="Proteomes" id="UP001597120"/>
    </source>
</evidence>
<name>A0ABW3DIJ2_9BACL</name>
<dbReference type="EC" id="3.1.-.-" evidence="2"/>
<feature type="active site" description="Proton acceptor" evidence="2">
    <location>
        <position position="116"/>
    </location>
</feature>
<dbReference type="SUPFAM" id="SSF55144">
    <property type="entry name" value="LigT-like"/>
    <property type="match status" value="1"/>
</dbReference>
<reference evidence="4" key="1">
    <citation type="journal article" date="2019" name="Int. J. Syst. Evol. Microbiol.">
        <title>The Global Catalogue of Microorganisms (GCM) 10K type strain sequencing project: providing services to taxonomists for standard genome sequencing and annotation.</title>
        <authorList>
            <consortium name="The Broad Institute Genomics Platform"/>
            <consortium name="The Broad Institute Genome Sequencing Center for Infectious Disease"/>
            <person name="Wu L."/>
            <person name="Ma J."/>
        </authorList>
    </citation>
    <scope>NUCLEOTIDE SEQUENCE [LARGE SCALE GENOMIC DNA]</scope>
    <source>
        <strain evidence="4">CCUG 57263</strain>
    </source>
</reference>
<sequence length="170" mass="20022">MKYGIVVFPGKEVQDFANSYRKRYDPHYRLIQPHFTIREAEDWDDRQLEEAITLLNEASQRLPAFTAKVNRFSSFLPVSNVIYLALEDADPFIRLHEEICQGPLEEPQKAYRYTPHLTIGQKLGNEEFHDVLSSVRLVDVGLEFLVDRFHLLYQTDNQAWTVYQTFLLQK</sequence>
<evidence type="ECO:0000256" key="2">
    <source>
        <dbReference type="HAMAP-Rule" id="MF_01444"/>
    </source>
</evidence>
<dbReference type="Pfam" id="PF13563">
    <property type="entry name" value="2_5_RNA_ligase2"/>
    <property type="match status" value="1"/>
</dbReference>
<feature type="short sequence motif" description="HXTX 1" evidence="2">
    <location>
        <begin position="34"/>
        <end position="37"/>
    </location>
</feature>
<feature type="active site" description="Proton donor" evidence="2">
    <location>
        <position position="34"/>
    </location>
</feature>
<keyword evidence="4" id="KW-1185">Reference proteome</keyword>
<dbReference type="EMBL" id="JBHTIU010000095">
    <property type="protein sequence ID" value="MFD0871970.1"/>
    <property type="molecule type" value="Genomic_DNA"/>
</dbReference>
<feature type="short sequence motif" description="HXTX 2" evidence="2">
    <location>
        <begin position="116"/>
        <end position="119"/>
    </location>
</feature>
<evidence type="ECO:0000256" key="1">
    <source>
        <dbReference type="ARBA" id="ARBA00022801"/>
    </source>
</evidence>
<evidence type="ECO:0000313" key="3">
    <source>
        <dbReference type="EMBL" id="MFD0871970.1"/>
    </source>
</evidence>
<dbReference type="HAMAP" id="MF_01444">
    <property type="entry name" value="2H_phosphoesterase_YjcG"/>
    <property type="match status" value="1"/>
</dbReference>